<dbReference type="EMBL" id="OX458932">
    <property type="protein sequence ID" value="CAI9085241.1"/>
    <property type="molecule type" value="Genomic_DNA"/>
</dbReference>
<evidence type="ECO:0000313" key="2">
    <source>
        <dbReference type="Proteomes" id="UP001161497"/>
    </source>
</evidence>
<reference evidence="1" key="1">
    <citation type="submission" date="2023-03" db="EMBL/GenBank/DDBJ databases">
        <authorList>
            <person name="Cremers G."/>
            <person name="Picone N."/>
        </authorList>
    </citation>
    <scope>NUCLEOTIDE SEQUENCE</scope>
    <source>
        <strain evidence="1">Sample_alias</strain>
    </source>
</reference>
<keyword evidence="2" id="KW-1185">Reference proteome</keyword>
<sequence>MRIASQYPCSGLLLLGREFGPVHPYDLIRAQATPFSQNNQSGIYVAIASPRTRTIECSV</sequence>
<dbReference type="Proteomes" id="UP001161497">
    <property type="component" value="Chromosome"/>
</dbReference>
<proteinExistence type="predicted"/>
<gene>
    <name evidence="1" type="ORF">MFUM_0863</name>
</gene>
<name>A0ABN8XDA6_9BACT</name>
<protein>
    <submittedName>
        <fullName evidence="1">Uncharacterized protein</fullName>
    </submittedName>
</protein>
<organism evidence="1 2">
    <name type="scientific">Candidatus Methylacidiphilum fumarolicum</name>
    <dbReference type="NCBI Taxonomy" id="591154"/>
    <lineage>
        <taxon>Bacteria</taxon>
        <taxon>Pseudomonadati</taxon>
        <taxon>Verrucomicrobiota</taxon>
        <taxon>Methylacidiphilae</taxon>
        <taxon>Methylacidiphilales</taxon>
        <taxon>Methylacidiphilaceae</taxon>
        <taxon>Methylacidiphilum (ex Ratnadevi et al. 2023)</taxon>
    </lineage>
</organism>
<evidence type="ECO:0000313" key="1">
    <source>
        <dbReference type="EMBL" id="CAI9085241.1"/>
    </source>
</evidence>
<accession>A0ABN8XDA6</accession>